<keyword evidence="9" id="KW-0732">Signal</keyword>
<evidence type="ECO:0000256" key="3">
    <source>
        <dbReference type="ARBA" id="ARBA00022525"/>
    </source>
</evidence>
<dbReference type="InterPro" id="IPR043504">
    <property type="entry name" value="Peptidase_S1_PA_chymotrypsin"/>
</dbReference>
<dbReference type="SMART" id="SM00020">
    <property type="entry name" value="Tryp_SPc"/>
    <property type="match status" value="1"/>
</dbReference>
<protein>
    <recommendedName>
        <fullName evidence="10">Peptidase S1 domain-containing protein</fullName>
    </recommendedName>
</protein>
<dbReference type="AlphaFoldDB" id="A0AAN7SCG7"/>
<dbReference type="InterPro" id="IPR009003">
    <property type="entry name" value="Peptidase_S1_PA"/>
</dbReference>
<evidence type="ECO:0000313" key="12">
    <source>
        <dbReference type="Proteomes" id="UP001353858"/>
    </source>
</evidence>
<dbReference type="FunFam" id="2.40.10.10:FF:000047">
    <property type="entry name" value="Trypsin eta"/>
    <property type="match status" value="1"/>
</dbReference>
<dbReference type="PROSITE" id="PS00135">
    <property type="entry name" value="TRYPSIN_SER"/>
    <property type="match status" value="1"/>
</dbReference>
<sequence>MKLVLFFAFAVCVFGHAIGKLLLEDKIVGGSVATRGQFPYQISLRYNNRHNCGGSIIDQNNVLTAAHCVDKFPSQNSNIMAGTNKLNEVGVLYLISRYIIHKDWNPIDASNDIAIIKVKTPIEYTTYIKPIAFDATFIPDQVQTVLSGWGYTSYPGTTPNNLMYFNGRVVDLEVCKEALAGDEYPVLDSHICSFARKGVGACLGDSGGPLVANNKQIGIVSWAPACALGVPDVYTRVSHYYEWIKTQQAQPK</sequence>
<dbReference type="Pfam" id="PF00089">
    <property type="entry name" value="Trypsin"/>
    <property type="match status" value="1"/>
</dbReference>
<evidence type="ECO:0000313" key="11">
    <source>
        <dbReference type="EMBL" id="KAK4873164.1"/>
    </source>
</evidence>
<evidence type="ECO:0000256" key="1">
    <source>
        <dbReference type="ARBA" id="ARBA00004613"/>
    </source>
</evidence>
<evidence type="ECO:0000256" key="6">
    <source>
        <dbReference type="ARBA" id="ARBA00022825"/>
    </source>
</evidence>
<dbReference type="EMBL" id="JARPUR010000007">
    <property type="protein sequence ID" value="KAK4873164.1"/>
    <property type="molecule type" value="Genomic_DNA"/>
</dbReference>
<evidence type="ECO:0000256" key="4">
    <source>
        <dbReference type="ARBA" id="ARBA00022670"/>
    </source>
</evidence>
<dbReference type="PROSITE" id="PS50240">
    <property type="entry name" value="TRYPSIN_DOM"/>
    <property type="match status" value="1"/>
</dbReference>
<feature type="domain" description="Peptidase S1" evidence="10">
    <location>
        <begin position="27"/>
        <end position="249"/>
    </location>
</feature>
<dbReference type="SUPFAM" id="SSF50494">
    <property type="entry name" value="Trypsin-like serine proteases"/>
    <property type="match status" value="1"/>
</dbReference>
<keyword evidence="4 8" id="KW-0645">Protease</keyword>
<name>A0AAN7SCG7_9COLE</name>
<dbReference type="InterPro" id="IPR001254">
    <property type="entry name" value="Trypsin_dom"/>
</dbReference>
<accession>A0AAN7SCG7</accession>
<dbReference type="CDD" id="cd00190">
    <property type="entry name" value="Tryp_SPc"/>
    <property type="match status" value="1"/>
</dbReference>
<dbReference type="InterPro" id="IPR050430">
    <property type="entry name" value="Peptidase_S1"/>
</dbReference>
<keyword evidence="6 8" id="KW-0720">Serine protease</keyword>
<keyword evidence="5 8" id="KW-0378">Hydrolase</keyword>
<evidence type="ECO:0000256" key="8">
    <source>
        <dbReference type="RuleBase" id="RU363034"/>
    </source>
</evidence>
<comment type="similarity">
    <text evidence="2">Belongs to the peptidase S1 family.</text>
</comment>
<dbReference type="InterPro" id="IPR001314">
    <property type="entry name" value="Peptidase_S1A"/>
</dbReference>
<evidence type="ECO:0000256" key="2">
    <source>
        <dbReference type="ARBA" id="ARBA00007664"/>
    </source>
</evidence>
<organism evidence="11 12">
    <name type="scientific">Aquatica leii</name>
    <dbReference type="NCBI Taxonomy" id="1421715"/>
    <lineage>
        <taxon>Eukaryota</taxon>
        <taxon>Metazoa</taxon>
        <taxon>Ecdysozoa</taxon>
        <taxon>Arthropoda</taxon>
        <taxon>Hexapoda</taxon>
        <taxon>Insecta</taxon>
        <taxon>Pterygota</taxon>
        <taxon>Neoptera</taxon>
        <taxon>Endopterygota</taxon>
        <taxon>Coleoptera</taxon>
        <taxon>Polyphaga</taxon>
        <taxon>Elateriformia</taxon>
        <taxon>Elateroidea</taxon>
        <taxon>Lampyridae</taxon>
        <taxon>Luciolinae</taxon>
        <taxon>Aquatica</taxon>
    </lineage>
</organism>
<keyword evidence="12" id="KW-1185">Reference proteome</keyword>
<keyword evidence="3" id="KW-0964">Secreted</keyword>
<comment type="caution">
    <text evidence="11">The sequence shown here is derived from an EMBL/GenBank/DDBJ whole genome shotgun (WGS) entry which is preliminary data.</text>
</comment>
<evidence type="ECO:0000259" key="10">
    <source>
        <dbReference type="PROSITE" id="PS50240"/>
    </source>
</evidence>
<dbReference type="GO" id="GO:0016485">
    <property type="term" value="P:protein processing"/>
    <property type="evidence" value="ECO:0007669"/>
    <property type="project" value="UniProtKB-ARBA"/>
</dbReference>
<evidence type="ECO:0000256" key="7">
    <source>
        <dbReference type="ARBA" id="ARBA00023157"/>
    </source>
</evidence>
<dbReference type="PANTHER" id="PTHR24276:SF96">
    <property type="entry name" value="PEPTIDASE S1 DOMAIN-CONTAINING PROTEIN"/>
    <property type="match status" value="1"/>
</dbReference>
<evidence type="ECO:0000256" key="5">
    <source>
        <dbReference type="ARBA" id="ARBA00022801"/>
    </source>
</evidence>
<reference evidence="12" key="1">
    <citation type="submission" date="2023-01" db="EMBL/GenBank/DDBJ databases">
        <title>Key to firefly adult light organ development and bioluminescence: homeobox transcription factors regulate luciferase expression and transportation to peroxisome.</title>
        <authorList>
            <person name="Fu X."/>
        </authorList>
    </citation>
    <scope>NUCLEOTIDE SEQUENCE [LARGE SCALE GENOMIC DNA]</scope>
</reference>
<dbReference type="GO" id="GO:0005576">
    <property type="term" value="C:extracellular region"/>
    <property type="evidence" value="ECO:0007669"/>
    <property type="project" value="UniProtKB-SubCell"/>
</dbReference>
<gene>
    <name evidence="11" type="ORF">RN001_015193</name>
</gene>
<dbReference type="Proteomes" id="UP001353858">
    <property type="component" value="Unassembled WGS sequence"/>
</dbReference>
<keyword evidence="7" id="KW-1015">Disulfide bond</keyword>
<dbReference type="InterPro" id="IPR018114">
    <property type="entry name" value="TRYPSIN_HIS"/>
</dbReference>
<dbReference type="Gene3D" id="2.40.10.10">
    <property type="entry name" value="Trypsin-like serine proteases"/>
    <property type="match status" value="2"/>
</dbReference>
<evidence type="ECO:0000256" key="9">
    <source>
        <dbReference type="SAM" id="SignalP"/>
    </source>
</evidence>
<dbReference type="PRINTS" id="PR00722">
    <property type="entry name" value="CHYMOTRYPSIN"/>
</dbReference>
<feature type="chain" id="PRO_5042883951" description="Peptidase S1 domain-containing protein" evidence="9">
    <location>
        <begin position="20"/>
        <end position="252"/>
    </location>
</feature>
<feature type="signal peptide" evidence="9">
    <location>
        <begin position="1"/>
        <end position="19"/>
    </location>
</feature>
<dbReference type="InterPro" id="IPR033116">
    <property type="entry name" value="TRYPSIN_SER"/>
</dbReference>
<proteinExistence type="inferred from homology"/>
<dbReference type="PANTHER" id="PTHR24276">
    <property type="entry name" value="POLYSERASE-RELATED"/>
    <property type="match status" value="1"/>
</dbReference>
<dbReference type="PROSITE" id="PS00134">
    <property type="entry name" value="TRYPSIN_HIS"/>
    <property type="match status" value="1"/>
</dbReference>
<dbReference type="GO" id="GO:0004252">
    <property type="term" value="F:serine-type endopeptidase activity"/>
    <property type="evidence" value="ECO:0007669"/>
    <property type="project" value="InterPro"/>
</dbReference>
<comment type="subcellular location">
    <subcellularLocation>
        <location evidence="1">Secreted</location>
    </subcellularLocation>
</comment>